<evidence type="ECO:0000313" key="3">
    <source>
        <dbReference type="Proteomes" id="UP000315235"/>
    </source>
</evidence>
<dbReference type="RefSeq" id="WP_143486400.1">
    <property type="nucleotide sequence ID" value="NZ_VJOY01000001.1"/>
</dbReference>
<dbReference type="EMBL" id="VJOY01000001">
    <property type="protein sequence ID" value="TRX76716.1"/>
    <property type="molecule type" value="Genomic_DNA"/>
</dbReference>
<dbReference type="OrthoDB" id="6905923at2"/>
<gene>
    <name evidence="1" type="ORF">FM069_01420</name>
    <name evidence="2" type="ORF">FM069_01465</name>
</gene>
<dbReference type="EMBL" id="VJOY01000001">
    <property type="protein sequence ID" value="TRX76708.1"/>
    <property type="molecule type" value="Genomic_DNA"/>
</dbReference>
<evidence type="ECO:0000313" key="1">
    <source>
        <dbReference type="EMBL" id="TRX76708.1"/>
    </source>
</evidence>
<dbReference type="AlphaFoldDB" id="A0A553H4M3"/>
<sequence length="65" mass="7704">MNVTKPYRVRDEFVEIIKERRINMIVETREDVGEADLVNAVLWKHLSTLTTKDVLKYREEVLGKD</sequence>
<evidence type="ECO:0000313" key="2">
    <source>
        <dbReference type="EMBL" id="TRX76716.1"/>
    </source>
</evidence>
<keyword evidence="3" id="KW-1185">Reference proteome</keyword>
<reference evidence="1 3" key="1">
    <citation type="submission" date="2019-07" db="EMBL/GenBank/DDBJ databases">
        <title>Pseudomonas mangiferae sp. nov., isolated from bark of mango tree in Thailand.</title>
        <authorList>
            <person name="Srisuk N."/>
            <person name="Anurat P."/>
        </authorList>
    </citation>
    <scope>NUCLEOTIDE SEQUENCE [LARGE SCALE GENOMIC DNA]</scope>
    <source>
        <strain evidence="1 3">DMKU_BBB3-04</strain>
    </source>
</reference>
<name>A0A553H4M3_9PSED</name>
<protein>
    <submittedName>
        <fullName evidence="1">Uncharacterized protein</fullName>
    </submittedName>
</protein>
<comment type="caution">
    <text evidence="1">The sequence shown here is derived from an EMBL/GenBank/DDBJ whole genome shotgun (WGS) entry which is preliminary data.</text>
</comment>
<proteinExistence type="predicted"/>
<dbReference type="Proteomes" id="UP000315235">
    <property type="component" value="Unassembled WGS sequence"/>
</dbReference>
<accession>A0A553H4M3</accession>
<organism evidence="1 3">
    <name type="scientific">Pseudomonas mangiferae</name>
    <dbReference type="NCBI Taxonomy" id="2593654"/>
    <lineage>
        <taxon>Bacteria</taxon>
        <taxon>Pseudomonadati</taxon>
        <taxon>Pseudomonadota</taxon>
        <taxon>Gammaproteobacteria</taxon>
        <taxon>Pseudomonadales</taxon>
        <taxon>Pseudomonadaceae</taxon>
        <taxon>Pseudomonas</taxon>
    </lineage>
</organism>